<evidence type="ECO:0000313" key="13">
    <source>
        <dbReference type="Proteomes" id="UP000030598"/>
    </source>
</evidence>
<dbReference type="Gene3D" id="3.40.50.1380">
    <property type="entry name" value="Methylglyoxal synthase-like domain"/>
    <property type="match status" value="1"/>
</dbReference>
<dbReference type="PIRSF" id="PIRSF000414">
    <property type="entry name" value="AICARFT_IMPCHas"/>
    <property type="match status" value="1"/>
</dbReference>
<dbReference type="EC" id="3.5.4.10" evidence="10"/>
<dbReference type="InterPro" id="IPR011607">
    <property type="entry name" value="MGS-like_dom"/>
</dbReference>
<protein>
    <recommendedName>
        <fullName evidence="10">Bifunctional purine biosynthesis protein PurH</fullName>
    </recommendedName>
    <domain>
        <recommendedName>
            <fullName evidence="10">Phosphoribosylaminoimidazolecarboxamide formyltransferase</fullName>
            <ecNumber evidence="10">2.1.2.3</ecNumber>
        </recommendedName>
        <alternativeName>
            <fullName evidence="10">AICAR transformylase</fullName>
        </alternativeName>
    </domain>
    <domain>
        <recommendedName>
            <fullName evidence="10">IMP cyclohydrolase</fullName>
            <ecNumber evidence="10">3.5.4.10</ecNumber>
        </recommendedName>
        <alternativeName>
            <fullName evidence="10">ATIC</fullName>
        </alternativeName>
        <alternativeName>
            <fullName evidence="10">IMP synthase</fullName>
        </alternativeName>
        <alternativeName>
            <fullName evidence="10">Inosinicase</fullName>
        </alternativeName>
    </domain>
</protein>
<sequence>MSPLALVSVSDKKNIIQFCMELVEKFDYKILSSGGTAKHLIEAKVPVIKVTEFTNSPEILGGRVKTLHPKIHGGILAKRTDEEHKRDIEANDLELIDLVVVNLYPFKKTVESGSKWEEAIENIDIGGPSMIRSAAKNHKDVSVLVDPSQYQNFLEESKKGNLKESYKAKLALEAFQHTADYDTAISNWIRKEKGFESSKYIESYPLIKTLRYGENPHQKAFWYGLSNIGWNSAEQLQGKELSYNNLLDLESAVSTVLEFGYEEKVNPKENTIASVILKHNNPCGASISDSTSKAFLNALECDSVSAFGGIVAFNSNVDTETAIKLKDIFLECVVAPSFDKEALEILKIKKNLRILKLSKNMLPKKNQTSNKSIMGGLLVQDTDDSEDKNENWISVTRNIPSNQINFDLNFAWKICKHVKSNAIVIAKGQKTIGIGAGQMNRVGAARIALKAAGSLCSDAVLASDGFLPFADTVELAHEYGIKAIIQPGGSLRDQESIDMCDSKGISMVFTQKRHFLH</sequence>
<dbReference type="SMART" id="SM00798">
    <property type="entry name" value="AICARFT_IMPCHas"/>
    <property type="match status" value="1"/>
</dbReference>
<dbReference type="SUPFAM" id="SSF53927">
    <property type="entry name" value="Cytidine deaminase-like"/>
    <property type="match status" value="1"/>
</dbReference>
<dbReference type="GO" id="GO:0003937">
    <property type="term" value="F:IMP cyclohydrolase activity"/>
    <property type="evidence" value="ECO:0007669"/>
    <property type="project" value="UniProtKB-UniRule"/>
</dbReference>
<evidence type="ECO:0000256" key="9">
    <source>
        <dbReference type="ARBA" id="ARBA00050687"/>
    </source>
</evidence>
<evidence type="ECO:0000259" key="11">
    <source>
        <dbReference type="PROSITE" id="PS51855"/>
    </source>
</evidence>
<gene>
    <name evidence="10" type="primary">purH</name>
    <name evidence="12" type="ORF">EU91_0435</name>
</gene>
<name>A0A0A1ZG13_PROMR</name>
<dbReference type="InterPro" id="IPR024051">
    <property type="entry name" value="AICAR_Tfase_dup_dom_sf"/>
</dbReference>
<dbReference type="Pfam" id="PF02142">
    <property type="entry name" value="MGS"/>
    <property type="match status" value="1"/>
</dbReference>
<comment type="similarity">
    <text evidence="3 10">Belongs to the PurH family.</text>
</comment>
<evidence type="ECO:0000256" key="2">
    <source>
        <dbReference type="ARBA" id="ARBA00004954"/>
    </source>
</evidence>
<organism evidence="12 13">
    <name type="scientific">Prochlorococcus marinus str. GP2</name>
    <dbReference type="NCBI Taxonomy" id="59925"/>
    <lineage>
        <taxon>Bacteria</taxon>
        <taxon>Bacillati</taxon>
        <taxon>Cyanobacteriota</taxon>
        <taxon>Cyanophyceae</taxon>
        <taxon>Synechococcales</taxon>
        <taxon>Prochlorococcaceae</taxon>
        <taxon>Prochlorococcus</taxon>
    </lineage>
</organism>
<accession>A0A0A1ZG13</accession>
<dbReference type="HAMAP" id="MF_00139">
    <property type="entry name" value="PurH"/>
    <property type="match status" value="1"/>
</dbReference>
<dbReference type="PROSITE" id="PS51855">
    <property type="entry name" value="MGS"/>
    <property type="match status" value="1"/>
</dbReference>
<dbReference type="PANTHER" id="PTHR11692:SF0">
    <property type="entry name" value="BIFUNCTIONAL PURINE BIOSYNTHESIS PROTEIN ATIC"/>
    <property type="match status" value="1"/>
</dbReference>
<dbReference type="SMART" id="SM00851">
    <property type="entry name" value="MGS"/>
    <property type="match status" value="1"/>
</dbReference>
<dbReference type="SUPFAM" id="SSF52335">
    <property type="entry name" value="Methylglyoxal synthase-like"/>
    <property type="match status" value="1"/>
</dbReference>
<dbReference type="EMBL" id="JNAH01000003">
    <property type="protein sequence ID" value="KGF88502.1"/>
    <property type="molecule type" value="Genomic_DNA"/>
</dbReference>
<dbReference type="eggNOG" id="COG0138">
    <property type="taxonomic scope" value="Bacteria"/>
</dbReference>
<comment type="caution">
    <text evidence="12">The sequence shown here is derived from an EMBL/GenBank/DDBJ whole genome shotgun (WGS) entry which is preliminary data.</text>
</comment>
<comment type="domain">
    <text evidence="10">The IMP cyclohydrolase activity resides in the N-terminal region.</text>
</comment>
<dbReference type="PANTHER" id="PTHR11692">
    <property type="entry name" value="BIFUNCTIONAL PURINE BIOSYNTHESIS PROTEIN PURH"/>
    <property type="match status" value="1"/>
</dbReference>
<comment type="catalytic activity">
    <reaction evidence="8 10">
        <text>(6R)-10-formyltetrahydrofolate + 5-amino-1-(5-phospho-beta-D-ribosyl)imidazole-4-carboxamide = 5-formamido-1-(5-phospho-D-ribosyl)imidazole-4-carboxamide + (6S)-5,6,7,8-tetrahydrofolate</text>
        <dbReference type="Rhea" id="RHEA:22192"/>
        <dbReference type="ChEBI" id="CHEBI:57453"/>
        <dbReference type="ChEBI" id="CHEBI:58467"/>
        <dbReference type="ChEBI" id="CHEBI:58475"/>
        <dbReference type="ChEBI" id="CHEBI:195366"/>
        <dbReference type="EC" id="2.1.2.3"/>
    </reaction>
</comment>
<keyword evidence="6 10" id="KW-0378">Hydrolase</keyword>
<dbReference type="InterPro" id="IPR002695">
    <property type="entry name" value="PurH-like"/>
</dbReference>
<dbReference type="RefSeq" id="WP_032524025.1">
    <property type="nucleotide sequence ID" value="NZ_CP138934.1"/>
</dbReference>
<evidence type="ECO:0000256" key="10">
    <source>
        <dbReference type="HAMAP-Rule" id="MF_00139"/>
    </source>
</evidence>
<feature type="domain" description="MGS-like" evidence="11">
    <location>
        <begin position="1"/>
        <end position="145"/>
    </location>
</feature>
<dbReference type="GO" id="GO:0005829">
    <property type="term" value="C:cytosol"/>
    <property type="evidence" value="ECO:0007669"/>
    <property type="project" value="TreeGrafter"/>
</dbReference>
<evidence type="ECO:0000313" key="12">
    <source>
        <dbReference type="EMBL" id="KGF88502.1"/>
    </source>
</evidence>
<dbReference type="CDD" id="cd01421">
    <property type="entry name" value="IMPCH"/>
    <property type="match status" value="1"/>
</dbReference>
<dbReference type="OrthoDB" id="9802065at2"/>
<dbReference type="NCBIfam" id="TIGR00355">
    <property type="entry name" value="purH"/>
    <property type="match status" value="1"/>
</dbReference>
<keyword evidence="7 10" id="KW-0511">Multifunctional enzyme</keyword>
<reference evidence="13" key="1">
    <citation type="journal article" date="2014" name="Sci. Data">
        <title>Genomes of diverse isolates of the marine cyanobacterium Prochlorococcus.</title>
        <authorList>
            <person name="Biller S."/>
            <person name="Berube P."/>
            <person name="Thompson J."/>
            <person name="Kelly L."/>
            <person name="Roggensack S."/>
            <person name="Awad L."/>
            <person name="Roache-Johnson K."/>
            <person name="Ding H."/>
            <person name="Giovannoni S.J."/>
            <person name="Moore L.R."/>
            <person name="Chisholm S.W."/>
        </authorList>
    </citation>
    <scope>NUCLEOTIDE SEQUENCE [LARGE SCALE GENOMIC DNA]</scope>
    <source>
        <strain evidence="13">GP2</strain>
    </source>
</reference>
<proteinExistence type="inferred from homology"/>
<evidence type="ECO:0000256" key="5">
    <source>
        <dbReference type="ARBA" id="ARBA00022755"/>
    </source>
</evidence>
<dbReference type="FunFam" id="3.40.140.20:FF:000001">
    <property type="entry name" value="Bifunctional purine biosynthesis protein PurH"/>
    <property type="match status" value="1"/>
</dbReference>
<comment type="catalytic activity">
    <reaction evidence="9 10">
        <text>IMP + H2O = 5-formamido-1-(5-phospho-D-ribosyl)imidazole-4-carboxamide</text>
        <dbReference type="Rhea" id="RHEA:18445"/>
        <dbReference type="ChEBI" id="CHEBI:15377"/>
        <dbReference type="ChEBI" id="CHEBI:58053"/>
        <dbReference type="ChEBI" id="CHEBI:58467"/>
        <dbReference type="EC" id="3.5.4.10"/>
    </reaction>
</comment>
<keyword evidence="5 10" id="KW-0658">Purine biosynthesis</keyword>
<dbReference type="GO" id="GO:0004643">
    <property type="term" value="F:phosphoribosylaminoimidazolecarboxamide formyltransferase activity"/>
    <property type="evidence" value="ECO:0007669"/>
    <property type="project" value="UniProtKB-UniRule"/>
</dbReference>
<evidence type="ECO:0000256" key="1">
    <source>
        <dbReference type="ARBA" id="ARBA00004844"/>
    </source>
</evidence>
<dbReference type="AlphaFoldDB" id="A0A0A1ZG13"/>
<dbReference type="InterPro" id="IPR016193">
    <property type="entry name" value="Cytidine_deaminase-like"/>
</dbReference>
<dbReference type="Pfam" id="PF01808">
    <property type="entry name" value="AICARFT_IMPCHas"/>
    <property type="match status" value="1"/>
</dbReference>
<dbReference type="GO" id="GO:0006189">
    <property type="term" value="P:'de novo' IMP biosynthetic process"/>
    <property type="evidence" value="ECO:0007669"/>
    <property type="project" value="UniProtKB-UniRule"/>
</dbReference>
<dbReference type="NCBIfam" id="NF002049">
    <property type="entry name" value="PRK00881.1"/>
    <property type="match status" value="1"/>
</dbReference>
<evidence type="ECO:0000256" key="6">
    <source>
        <dbReference type="ARBA" id="ARBA00022801"/>
    </source>
</evidence>
<evidence type="ECO:0000256" key="7">
    <source>
        <dbReference type="ARBA" id="ARBA00023268"/>
    </source>
</evidence>
<dbReference type="EC" id="2.1.2.3" evidence="10"/>
<evidence type="ECO:0000256" key="3">
    <source>
        <dbReference type="ARBA" id="ARBA00007667"/>
    </source>
</evidence>
<dbReference type="FunFam" id="3.40.50.1380:FF:000001">
    <property type="entry name" value="Bifunctional purine biosynthesis protein PurH"/>
    <property type="match status" value="1"/>
</dbReference>
<dbReference type="UniPathway" id="UPA00074">
    <property type="reaction ID" value="UER00133"/>
</dbReference>
<dbReference type="Gene3D" id="3.40.140.20">
    <property type="match status" value="2"/>
</dbReference>
<evidence type="ECO:0000256" key="4">
    <source>
        <dbReference type="ARBA" id="ARBA00022679"/>
    </source>
</evidence>
<evidence type="ECO:0000256" key="8">
    <source>
        <dbReference type="ARBA" id="ARBA00050488"/>
    </source>
</evidence>
<dbReference type="STRING" id="59925.EU91_0435"/>
<keyword evidence="4 10" id="KW-0808">Transferase</keyword>
<comment type="pathway">
    <text evidence="1 10">Purine metabolism; IMP biosynthesis via de novo pathway; IMP from 5-formamido-1-(5-phospho-D-ribosyl)imidazole-4-carboxamide: step 1/1.</text>
</comment>
<dbReference type="Proteomes" id="UP000030598">
    <property type="component" value="Unassembled WGS sequence"/>
</dbReference>
<comment type="pathway">
    <text evidence="2 10">Purine metabolism; IMP biosynthesis via de novo pathway; 5-formamido-1-(5-phospho-D-ribosyl)imidazole-4-carboxamide from 5-amino-1-(5-phospho-D-ribosyl)imidazole-4-carboxamide (10-formyl THF route): step 1/1.</text>
</comment>
<dbReference type="InterPro" id="IPR036914">
    <property type="entry name" value="MGS-like_dom_sf"/>
</dbReference>